<dbReference type="PROSITE" id="PS50151">
    <property type="entry name" value="UVR"/>
    <property type="match status" value="1"/>
</dbReference>
<dbReference type="InterPro" id="IPR001650">
    <property type="entry name" value="Helicase_C-like"/>
</dbReference>
<dbReference type="CDD" id="cd17916">
    <property type="entry name" value="DEXHc_UvrB"/>
    <property type="match status" value="1"/>
</dbReference>
<protein>
    <recommendedName>
        <fullName evidence="12 13">UvrABC system protein B</fullName>
        <shortName evidence="13">Protein UvrB</shortName>
    </recommendedName>
    <alternativeName>
        <fullName evidence="13">Excinuclease ABC subunit B</fullName>
    </alternativeName>
</protein>
<proteinExistence type="inferred from homology"/>
<dbReference type="GO" id="GO:0005524">
    <property type="term" value="F:ATP binding"/>
    <property type="evidence" value="ECO:0007669"/>
    <property type="project" value="UniProtKB-UniRule"/>
</dbReference>
<dbReference type="NCBIfam" id="TIGR00631">
    <property type="entry name" value="uvrb"/>
    <property type="match status" value="1"/>
</dbReference>
<dbReference type="InterPro" id="IPR036876">
    <property type="entry name" value="UVR_dom_sf"/>
</dbReference>
<evidence type="ECO:0000256" key="6">
    <source>
        <dbReference type="ARBA" id="ARBA00022769"/>
    </source>
</evidence>
<evidence type="ECO:0000256" key="8">
    <source>
        <dbReference type="ARBA" id="ARBA00022881"/>
    </source>
</evidence>
<evidence type="ECO:0000256" key="7">
    <source>
        <dbReference type="ARBA" id="ARBA00022840"/>
    </source>
</evidence>
<dbReference type="EMBL" id="JAEMHM010000012">
    <property type="protein sequence ID" value="MBJ6726072.1"/>
    <property type="molecule type" value="Genomic_DNA"/>
</dbReference>
<evidence type="ECO:0000256" key="4">
    <source>
        <dbReference type="ARBA" id="ARBA00022741"/>
    </source>
</evidence>
<keyword evidence="19" id="KW-1185">Reference proteome</keyword>
<comment type="domain">
    <text evidence="13">The beta-hairpin motif is involved in DNA binding.</text>
</comment>
<comment type="similarity">
    <text evidence="2 13 14">Belongs to the UvrB family.</text>
</comment>
<dbReference type="RefSeq" id="WP_199384965.1">
    <property type="nucleotide sequence ID" value="NZ_JAEMHM010000012.1"/>
</dbReference>
<keyword evidence="4 13" id="KW-0547">Nucleotide-binding</keyword>
<evidence type="ECO:0000259" key="15">
    <source>
        <dbReference type="PROSITE" id="PS50151"/>
    </source>
</evidence>
<gene>
    <name evidence="13 18" type="primary">uvrB</name>
    <name evidence="18" type="ORF">JFN93_15245</name>
</gene>
<dbReference type="PROSITE" id="PS51194">
    <property type="entry name" value="HELICASE_CTER"/>
    <property type="match status" value="1"/>
</dbReference>
<dbReference type="PROSITE" id="PS51192">
    <property type="entry name" value="HELICASE_ATP_BIND_1"/>
    <property type="match status" value="1"/>
</dbReference>
<feature type="domain" description="UVR" evidence="15">
    <location>
        <begin position="620"/>
        <end position="655"/>
    </location>
</feature>
<evidence type="ECO:0000256" key="5">
    <source>
        <dbReference type="ARBA" id="ARBA00022763"/>
    </source>
</evidence>
<dbReference type="GO" id="GO:0009381">
    <property type="term" value="F:excinuclease ABC activity"/>
    <property type="evidence" value="ECO:0007669"/>
    <property type="project" value="UniProtKB-UniRule"/>
</dbReference>
<dbReference type="HAMAP" id="MF_00204">
    <property type="entry name" value="UvrB"/>
    <property type="match status" value="1"/>
</dbReference>
<feature type="domain" description="Helicase ATP-binding" evidence="16">
    <location>
        <begin position="25"/>
        <end position="158"/>
    </location>
</feature>
<comment type="caution">
    <text evidence="18">The sequence shown here is derived from an EMBL/GenBank/DDBJ whole genome shotgun (WGS) entry which is preliminary data.</text>
</comment>
<comment type="subcellular location">
    <subcellularLocation>
        <location evidence="1 13 14">Cytoplasm</location>
    </subcellularLocation>
</comment>
<dbReference type="GO" id="GO:0003677">
    <property type="term" value="F:DNA binding"/>
    <property type="evidence" value="ECO:0007669"/>
    <property type="project" value="UniProtKB-UniRule"/>
</dbReference>
<dbReference type="Pfam" id="PF12344">
    <property type="entry name" value="UvrB"/>
    <property type="match status" value="1"/>
</dbReference>
<dbReference type="InterPro" id="IPR014001">
    <property type="entry name" value="Helicase_ATP-bd"/>
</dbReference>
<evidence type="ECO:0000256" key="3">
    <source>
        <dbReference type="ARBA" id="ARBA00022490"/>
    </source>
</evidence>
<dbReference type="Proteomes" id="UP000636888">
    <property type="component" value="Unassembled WGS sequence"/>
</dbReference>
<dbReference type="SMART" id="SM00490">
    <property type="entry name" value="HELICc"/>
    <property type="match status" value="1"/>
</dbReference>
<evidence type="ECO:0000313" key="18">
    <source>
        <dbReference type="EMBL" id="MBJ6726072.1"/>
    </source>
</evidence>
<dbReference type="GO" id="GO:0009432">
    <property type="term" value="P:SOS response"/>
    <property type="evidence" value="ECO:0007669"/>
    <property type="project" value="UniProtKB-UniRule"/>
</dbReference>
<evidence type="ECO:0000256" key="10">
    <source>
        <dbReference type="ARBA" id="ARBA00023236"/>
    </source>
</evidence>
<evidence type="ECO:0000259" key="16">
    <source>
        <dbReference type="PROSITE" id="PS51192"/>
    </source>
</evidence>
<dbReference type="GO" id="GO:0009380">
    <property type="term" value="C:excinuclease repair complex"/>
    <property type="evidence" value="ECO:0007669"/>
    <property type="project" value="InterPro"/>
</dbReference>
<organism evidence="18 19">
    <name type="scientific">Geomesophilobacter sediminis</name>
    <dbReference type="NCBI Taxonomy" id="2798584"/>
    <lineage>
        <taxon>Bacteria</taxon>
        <taxon>Pseudomonadati</taxon>
        <taxon>Thermodesulfobacteriota</taxon>
        <taxon>Desulfuromonadia</taxon>
        <taxon>Geobacterales</taxon>
        <taxon>Geobacteraceae</taxon>
        <taxon>Geomesophilobacter</taxon>
    </lineage>
</organism>
<dbReference type="InterPro" id="IPR027417">
    <property type="entry name" value="P-loop_NTPase"/>
</dbReference>
<dbReference type="Pfam" id="PF00271">
    <property type="entry name" value="Helicase_C"/>
    <property type="match status" value="1"/>
</dbReference>
<dbReference type="Gene3D" id="3.40.50.300">
    <property type="entry name" value="P-loop containing nucleotide triphosphate hydrolases"/>
    <property type="match status" value="3"/>
</dbReference>
<dbReference type="InterPro" id="IPR006935">
    <property type="entry name" value="Helicase/UvrB_N"/>
</dbReference>
<dbReference type="SUPFAM" id="SSF52540">
    <property type="entry name" value="P-loop containing nucleoside triphosphate hydrolases"/>
    <property type="match status" value="2"/>
</dbReference>
<dbReference type="AlphaFoldDB" id="A0A8J7M0N2"/>
<feature type="domain" description="Helicase C-terminal" evidence="17">
    <location>
        <begin position="430"/>
        <end position="596"/>
    </location>
</feature>
<evidence type="ECO:0000259" key="17">
    <source>
        <dbReference type="PROSITE" id="PS51194"/>
    </source>
</evidence>
<dbReference type="Pfam" id="PF04851">
    <property type="entry name" value="ResIII"/>
    <property type="match status" value="1"/>
</dbReference>
<keyword evidence="10 13" id="KW-0742">SOS response</keyword>
<evidence type="ECO:0000256" key="12">
    <source>
        <dbReference type="ARBA" id="ARBA00029504"/>
    </source>
</evidence>
<dbReference type="CDD" id="cd18790">
    <property type="entry name" value="SF2_C_UvrB"/>
    <property type="match status" value="1"/>
</dbReference>
<dbReference type="SUPFAM" id="SSF46600">
    <property type="entry name" value="C-terminal UvrC-binding domain of UvrB"/>
    <property type="match status" value="1"/>
</dbReference>
<dbReference type="InterPro" id="IPR001943">
    <property type="entry name" value="UVR_dom"/>
</dbReference>
<evidence type="ECO:0000256" key="1">
    <source>
        <dbReference type="ARBA" id="ARBA00004496"/>
    </source>
</evidence>
<keyword evidence="6 13" id="KW-0228">DNA excision</keyword>
<evidence type="ECO:0000256" key="9">
    <source>
        <dbReference type="ARBA" id="ARBA00023204"/>
    </source>
</evidence>
<evidence type="ECO:0000313" key="19">
    <source>
        <dbReference type="Proteomes" id="UP000636888"/>
    </source>
</evidence>
<dbReference type="SMART" id="SM00487">
    <property type="entry name" value="DEXDc"/>
    <property type="match status" value="1"/>
</dbReference>
<keyword evidence="8 13" id="KW-0267">Excision nuclease</keyword>
<dbReference type="InterPro" id="IPR041471">
    <property type="entry name" value="UvrB_inter"/>
</dbReference>
<dbReference type="GO" id="GO:0016887">
    <property type="term" value="F:ATP hydrolysis activity"/>
    <property type="evidence" value="ECO:0007669"/>
    <property type="project" value="InterPro"/>
</dbReference>
<feature type="short sequence motif" description="Beta-hairpin" evidence="13">
    <location>
        <begin position="91"/>
        <end position="114"/>
    </location>
</feature>
<dbReference type="Gene3D" id="4.10.860.10">
    <property type="entry name" value="UVR domain"/>
    <property type="match status" value="1"/>
</dbReference>
<dbReference type="InterPro" id="IPR004807">
    <property type="entry name" value="UvrB"/>
</dbReference>
<feature type="binding site" evidence="13">
    <location>
        <begin position="38"/>
        <end position="45"/>
    </location>
    <ligand>
        <name>ATP</name>
        <dbReference type="ChEBI" id="CHEBI:30616"/>
    </ligand>
</feature>
<keyword evidence="3 13" id="KW-0963">Cytoplasm</keyword>
<evidence type="ECO:0000256" key="13">
    <source>
        <dbReference type="HAMAP-Rule" id="MF_00204"/>
    </source>
</evidence>
<dbReference type="PANTHER" id="PTHR24029:SF0">
    <property type="entry name" value="UVRABC SYSTEM PROTEIN B"/>
    <property type="match status" value="1"/>
</dbReference>
<dbReference type="PANTHER" id="PTHR24029">
    <property type="entry name" value="UVRABC SYSTEM PROTEIN B"/>
    <property type="match status" value="1"/>
</dbReference>
<keyword evidence="7 13" id="KW-0067">ATP-binding</keyword>
<dbReference type="GO" id="GO:0006289">
    <property type="term" value="P:nucleotide-excision repair"/>
    <property type="evidence" value="ECO:0007669"/>
    <property type="project" value="UniProtKB-UniRule"/>
</dbReference>
<dbReference type="InterPro" id="IPR024759">
    <property type="entry name" value="UvrB_YAD/RRR_dom"/>
</dbReference>
<dbReference type="NCBIfam" id="NF003673">
    <property type="entry name" value="PRK05298.1"/>
    <property type="match status" value="1"/>
</dbReference>
<name>A0A8J7M0N2_9BACT</name>
<evidence type="ECO:0000256" key="14">
    <source>
        <dbReference type="RuleBase" id="RU003587"/>
    </source>
</evidence>
<evidence type="ECO:0000256" key="2">
    <source>
        <dbReference type="ARBA" id="ARBA00008533"/>
    </source>
</evidence>
<comment type="function">
    <text evidence="13">The UvrABC repair system catalyzes the recognition and processing of DNA lesions. A damage recognition complex composed of 2 UvrA and 2 UvrB subunits scans DNA for abnormalities. Upon binding of the UvrA(2)B(2) complex to a putative damaged site, the DNA wraps around one UvrB monomer. DNA wrap is dependent on ATP binding by UvrB and probably causes local melting of the DNA helix, facilitating insertion of UvrB beta-hairpin between the DNA strands. Then UvrB probes one DNA strand for the presence of a lesion. If a lesion is found the UvrA subunits dissociate and the UvrB-DNA preincision complex is formed. This complex is subsequently bound by UvrC and the second UvrB is released. If no lesion is found, the DNA wraps around the other UvrB subunit that will check the other stand for damage.</text>
</comment>
<dbReference type="GO" id="GO:0005737">
    <property type="term" value="C:cytoplasm"/>
    <property type="evidence" value="ECO:0007669"/>
    <property type="project" value="UniProtKB-SubCell"/>
</dbReference>
<comment type="subunit">
    <text evidence="11 13 14">Forms a heterotetramer with UvrA during the search for lesions. Interacts with UvrC in an incision complex.</text>
</comment>
<dbReference type="Pfam" id="PF02151">
    <property type="entry name" value="UVR"/>
    <property type="match status" value="1"/>
</dbReference>
<accession>A0A8J7M0N2</accession>
<evidence type="ECO:0000256" key="11">
    <source>
        <dbReference type="ARBA" id="ARBA00026033"/>
    </source>
</evidence>
<reference evidence="18" key="1">
    <citation type="submission" date="2020-12" db="EMBL/GenBank/DDBJ databases">
        <title>Geomonas sp. Red875, isolated from river sediment.</title>
        <authorList>
            <person name="Xu Z."/>
            <person name="Zhang Z."/>
            <person name="Masuda Y."/>
            <person name="Itoh H."/>
            <person name="Senoo K."/>
        </authorList>
    </citation>
    <scope>NUCLEOTIDE SEQUENCE</scope>
    <source>
        <strain evidence="18">Red875</strain>
    </source>
</reference>
<sequence length="659" mass="75122">MDRFELVTNYEPRGDQPQAIKELVAGVERGDRAQVLLGVTGSGKTFSMANVIAQTNRPTLVLAPNKTLAAQLYGEFKELFPNNAVEYFVSYYDYYQPEAYLPSTDTFIEKDSSINDEIDKFRHSATRSLLTRRDVIIVASVSCIYGIGSPESYSEMQIRMREGETLDRDELLEKLVAIQYERNDIDFHRGTFRVRGDTVEIFPAYDDEKALRVEFFGDTIDAITEIDPLRGVQLNRLPKCAVYPASHYVATRETLERAVEAIRVELEERIRGFNAENRLIEAQRIEQRTFFDIEMMMEIGFCQGIENYSRHFDGRKAGEPPYTLLDYFPKDFLMLIDESHITVPQVGGMFRGDRSRKETLVDFGFRLPSALDNRPLTFKEFEKKLHQTVYISATPADYELRAAGGVVVEQVIRPTGLIDPAIEVRPAAGQVDDLLAEVRATIAAGGRILATTLTKRMAEELTDYYRELGIRVRYLHSDIDTFQRMQILRELRLGEFDLLVGINLLREGLDLPEVSLVAILDADKEGFLRSTRSLIQTCGRAARNVSGRVIMYADRVTGSMQSAIDETLRRREIQSAYNEANGITPETVRRAIANILEVPEERDYVTVPVKDELLDPKEAAKLVKRLRKEMLTAAKSMEFEKAAELRDRIKALEERELRL</sequence>
<keyword evidence="9 13" id="KW-0234">DNA repair</keyword>
<keyword evidence="5 13" id="KW-0227">DNA damage</keyword>
<dbReference type="Pfam" id="PF17757">
    <property type="entry name" value="UvrB_inter"/>
    <property type="match status" value="1"/>
</dbReference>